<dbReference type="EMBL" id="CP013015">
    <property type="protein sequence ID" value="AMM40515.1"/>
    <property type="molecule type" value="Genomic_DNA"/>
</dbReference>
<dbReference type="Proteomes" id="UP000070560">
    <property type="component" value="Chromosome"/>
</dbReference>
<dbReference type="Pfam" id="PF01075">
    <property type="entry name" value="Glyco_transf_9"/>
    <property type="match status" value="1"/>
</dbReference>
<dbReference type="Gene3D" id="3.40.50.2000">
    <property type="entry name" value="Glycogen Phosphorylase B"/>
    <property type="match status" value="2"/>
</dbReference>
<evidence type="ECO:0000313" key="3">
    <source>
        <dbReference type="EMBL" id="AMM40515.1"/>
    </source>
</evidence>
<reference evidence="3 4" key="1">
    <citation type="submission" date="2015-10" db="EMBL/GenBank/DDBJ databases">
        <title>Candidatus Desulfofervidus auxilii, a hydrogenotrophic sulfate-reducing bacterium involved in the thermophilic anaerobic oxidation of methane.</title>
        <authorList>
            <person name="Krukenberg V."/>
            <person name="Richter M."/>
            <person name="Wegener G."/>
        </authorList>
    </citation>
    <scope>NUCLEOTIDE SEQUENCE [LARGE SCALE GENOMIC DNA]</scope>
    <source>
        <strain evidence="3 4">HS1</strain>
    </source>
</reference>
<organism evidence="3 4">
    <name type="scientific">Desulfofervidus auxilii</name>
    <dbReference type="NCBI Taxonomy" id="1621989"/>
    <lineage>
        <taxon>Bacteria</taxon>
        <taxon>Pseudomonadati</taxon>
        <taxon>Thermodesulfobacteriota</taxon>
        <taxon>Candidatus Desulfofervidia</taxon>
        <taxon>Candidatus Desulfofervidales</taxon>
        <taxon>Candidatus Desulfofervidaceae</taxon>
        <taxon>Candidatus Desulfofervidus</taxon>
    </lineage>
</organism>
<dbReference type="GO" id="GO:0005829">
    <property type="term" value="C:cytosol"/>
    <property type="evidence" value="ECO:0007669"/>
    <property type="project" value="TreeGrafter"/>
</dbReference>
<proteinExistence type="predicted"/>
<gene>
    <name evidence="3" type="ORF">HS1_000710</name>
</gene>
<dbReference type="GO" id="GO:0009244">
    <property type="term" value="P:lipopolysaccharide core region biosynthetic process"/>
    <property type="evidence" value="ECO:0007669"/>
    <property type="project" value="TreeGrafter"/>
</dbReference>
<sequence>MKILVINLMRFGDIIQSEPLLRGLKKRYPGAKIHLLVYSSFASATALIPHVDRVHIINLVRMSGLVNLGKRVLPFVFAYLINLFHKLRDERFDLIVNITPSNIGGLTATLCHGKEIYGGYINQKGLRVINNPWARYFYIVSEVRNCNNINLVDLFMKEGRLNDSFKSLKLKVDESHKKEIQKLLDEKAHYRVALHLGASRENRSWPPENFAEVARILKKELDIQFILLGTPQEKVLAERFLKYFSLDCLNLVGKTDLKVLAAILSQVNLLVCNDTGPMHVACGVGTKVISTFLATANPYETGPYGEGHLVIEPEIPCHPCDYEVECKHYYCHRVITPDVVAKLAKHILIGEPLSTDFKGIRVFYSRFSNDGMLELFPIKPLDWTIERFVMLLWRAFFPAYLEGKSIDIEDMLDKIEQYFGKEVIRKKYLEIKRQIDILDELNFFAKNGEYYSKKIIEHLEMGNFLFVSNWLNLLKETDDYIRAWGHRNPAWKGLTEFFFLERLSVEEGDIKEMAEKNKQCYLRLMEQTRGFMELIKNCLKEVYHDCYSEWKGNVCFSCLGKS</sequence>
<dbReference type="CDD" id="cd03789">
    <property type="entry name" value="GT9_LPS_heptosyltransferase"/>
    <property type="match status" value="1"/>
</dbReference>
<dbReference type="InterPro" id="IPR002201">
    <property type="entry name" value="Glyco_trans_9"/>
</dbReference>
<dbReference type="AlphaFoldDB" id="A0A7U4QJH8"/>
<keyword evidence="2 3" id="KW-0808">Transferase</keyword>
<dbReference type="SUPFAM" id="SSF53756">
    <property type="entry name" value="UDP-Glycosyltransferase/glycogen phosphorylase"/>
    <property type="match status" value="1"/>
</dbReference>
<dbReference type="RefSeq" id="WP_066061014.1">
    <property type="nucleotide sequence ID" value="NZ_CP013015.1"/>
</dbReference>
<protein>
    <submittedName>
        <fullName evidence="3">ADP-heptose:LPS heptosyltransferase</fullName>
    </submittedName>
</protein>
<keyword evidence="1" id="KW-0328">Glycosyltransferase</keyword>
<evidence type="ECO:0000256" key="2">
    <source>
        <dbReference type="ARBA" id="ARBA00022679"/>
    </source>
</evidence>
<dbReference type="GO" id="GO:0008713">
    <property type="term" value="F:ADP-heptose-lipopolysaccharide heptosyltransferase activity"/>
    <property type="evidence" value="ECO:0007669"/>
    <property type="project" value="TreeGrafter"/>
</dbReference>
<evidence type="ECO:0000256" key="1">
    <source>
        <dbReference type="ARBA" id="ARBA00022676"/>
    </source>
</evidence>
<accession>A0A7U4QJH8</accession>
<keyword evidence="4" id="KW-1185">Reference proteome</keyword>
<dbReference type="OrthoDB" id="9797795at2"/>
<dbReference type="InterPro" id="IPR051199">
    <property type="entry name" value="LPS_LOS_Heptosyltrfase"/>
</dbReference>
<dbReference type="KEGG" id="daw:HS1_000710"/>
<dbReference type="PANTHER" id="PTHR30160">
    <property type="entry name" value="TETRAACYLDISACCHARIDE 4'-KINASE-RELATED"/>
    <property type="match status" value="1"/>
</dbReference>
<dbReference type="PANTHER" id="PTHR30160:SF7">
    <property type="entry name" value="ADP-HEPTOSE--LPS HEPTOSYLTRANSFERASE 2"/>
    <property type="match status" value="1"/>
</dbReference>
<name>A0A7U4QJH8_DESA2</name>
<evidence type="ECO:0000313" key="4">
    <source>
        <dbReference type="Proteomes" id="UP000070560"/>
    </source>
</evidence>